<dbReference type="AlphaFoldDB" id="A0A8S9V7S7"/>
<dbReference type="EMBL" id="JAACNO010000255">
    <property type="protein sequence ID" value="KAF4148633.1"/>
    <property type="molecule type" value="Genomic_DNA"/>
</dbReference>
<sequence>EATEPAGRIDAAIVEGLSTAAARVVASLDKADNVNVYDRPAMVYRQIQQAKSHMIDAGDDYDPLPAFLRSLARQNSRSRVCCQIDTLNRSFTSLFVVRISYKKLSHLVPVLGCDGTFMSHSRYKGVCALLTGKDGDWKNIPAVISFVLQKSLITSIVFFANCALGSSVTFKFVSASVDSTSTHNSVLFIYFSTLSTICRTVERNIKSVRTYGFRLQATTNQRHAIEGEKNALLVSGVRDKSVYGALITICRRAVEKLAQKKATASKWISQSETITSRAMNIFSKQLGLAGRYRVRKSTDSIFYAEPVRKGMIIEEDTINDPFDGADSPQQNGCVTEYKGQNVYS</sequence>
<accession>A0A8S9V7S7</accession>
<gene>
    <name evidence="1" type="ORF">GN958_ATG02188</name>
</gene>
<evidence type="ECO:0000313" key="1">
    <source>
        <dbReference type="EMBL" id="KAF4148633.1"/>
    </source>
</evidence>
<comment type="caution">
    <text evidence="1">The sequence shown here is derived from an EMBL/GenBank/DDBJ whole genome shotgun (WGS) entry which is preliminary data.</text>
</comment>
<dbReference type="Proteomes" id="UP000704712">
    <property type="component" value="Unassembled WGS sequence"/>
</dbReference>
<reference evidence="1" key="1">
    <citation type="submission" date="2020-03" db="EMBL/GenBank/DDBJ databases">
        <title>Hybrid Assembly of Korean Phytophthora infestans isolates.</title>
        <authorList>
            <person name="Prokchorchik M."/>
            <person name="Lee Y."/>
            <person name="Seo J."/>
            <person name="Cho J.-H."/>
            <person name="Park Y.-E."/>
            <person name="Jang D.-C."/>
            <person name="Im J.-S."/>
            <person name="Choi J.-G."/>
            <person name="Park H.-J."/>
            <person name="Lee G.-B."/>
            <person name="Lee Y.-G."/>
            <person name="Hong S.-Y."/>
            <person name="Cho K."/>
            <person name="Sohn K.H."/>
        </authorList>
    </citation>
    <scope>NUCLEOTIDE SEQUENCE</scope>
    <source>
        <strain evidence="1">KR_2_A2</strain>
    </source>
</reference>
<proteinExistence type="predicted"/>
<protein>
    <submittedName>
        <fullName evidence="1">Uncharacterized protein</fullName>
    </submittedName>
</protein>
<organism evidence="1 2">
    <name type="scientific">Phytophthora infestans</name>
    <name type="common">Potato late blight agent</name>
    <name type="synonym">Botrytis infestans</name>
    <dbReference type="NCBI Taxonomy" id="4787"/>
    <lineage>
        <taxon>Eukaryota</taxon>
        <taxon>Sar</taxon>
        <taxon>Stramenopiles</taxon>
        <taxon>Oomycota</taxon>
        <taxon>Peronosporomycetes</taxon>
        <taxon>Peronosporales</taxon>
        <taxon>Peronosporaceae</taxon>
        <taxon>Phytophthora</taxon>
    </lineage>
</organism>
<name>A0A8S9V7S7_PHYIN</name>
<evidence type="ECO:0000313" key="2">
    <source>
        <dbReference type="Proteomes" id="UP000704712"/>
    </source>
</evidence>
<feature type="non-terminal residue" evidence="1">
    <location>
        <position position="344"/>
    </location>
</feature>